<evidence type="ECO:0000313" key="2">
    <source>
        <dbReference type="Ensembl" id="ENSLLEP00000041479.1"/>
    </source>
</evidence>
<dbReference type="InterPro" id="IPR028038">
    <property type="entry name" value="TM140"/>
</dbReference>
<reference evidence="2" key="2">
    <citation type="submission" date="2025-09" db="UniProtKB">
        <authorList>
            <consortium name="Ensembl"/>
        </authorList>
    </citation>
    <scope>IDENTIFICATION</scope>
</reference>
<dbReference type="Pfam" id="PF14985">
    <property type="entry name" value="TM140"/>
    <property type="match status" value="1"/>
</dbReference>
<keyword evidence="3" id="KW-1185">Reference proteome</keyword>
<dbReference type="GeneTree" id="ENSGT01010000229625"/>
<dbReference type="AlphaFoldDB" id="A0A8C5QSK8"/>
<reference evidence="2" key="1">
    <citation type="submission" date="2025-08" db="UniProtKB">
        <authorList>
            <consortium name="Ensembl"/>
        </authorList>
    </citation>
    <scope>IDENTIFICATION</scope>
</reference>
<dbReference type="Proteomes" id="UP000694569">
    <property type="component" value="Unplaced"/>
</dbReference>
<keyword evidence="1" id="KW-0812">Transmembrane</keyword>
<evidence type="ECO:0000313" key="3">
    <source>
        <dbReference type="Proteomes" id="UP000694569"/>
    </source>
</evidence>
<feature type="transmembrane region" description="Helical" evidence="1">
    <location>
        <begin position="84"/>
        <end position="105"/>
    </location>
</feature>
<organism evidence="2 3">
    <name type="scientific">Leptobrachium leishanense</name>
    <name type="common">Leishan spiny toad</name>
    <dbReference type="NCBI Taxonomy" id="445787"/>
    <lineage>
        <taxon>Eukaryota</taxon>
        <taxon>Metazoa</taxon>
        <taxon>Chordata</taxon>
        <taxon>Craniata</taxon>
        <taxon>Vertebrata</taxon>
        <taxon>Euteleostomi</taxon>
        <taxon>Amphibia</taxon>
        <taxon>Batrachia</taxon>
        <taxon>Anura</taxon>
        <taxon>Pelobatoidea</taxon>
        <taxon>Megophryidae</taxon>
        <taxon>Leptobrachium</taxon>
    </lineage>
</organism>
<name>A0A8C5QSK8_9ANUR</name>
<proteinExistence type="predicted"/>
<feature type="transmembrane region" description="Helical" evidence="1">
    <location>
        <begin position="117"/>
        <end position="145"/>
    </location>
</feature>
<dbReference type="PANTHER" id="PTHR16103:SF0">
    <property type="entry name" value="TRANSMEMBRANE PROTEIN 140"/>
    <property type="match status" value="1"/>
</dbReference>
<evidence type="ECO:0000256" key="1">
    <source>
        <dbReference type="SAM" id="Phobius"/>
    </source>
</evidence>
<feature type="transmembrane region" description="Helical" evidence="1">
    <location>
        <begin position="12"/>
        <end position="35"/>
    </location>
</feature>
<protein>
    <submittedName>
        <fullName evidence="2">Uncharacterized protein</fullName>
    </submittedName>
</protein>
<sequence>MHGSTKLHEGHRLMVYGCTLLLHGTIGCLLVYALIFEAGDLITSGCKKIGFYNYCFHNETNADCYCITQSKDLYGAGNKAPEGVIMALLLTYSSLVVFCIGFLTLGFAQYLGDRSLWIFAFHCNALSLIALTLGLILKLFLTWVLLDLSQLSTGFLALLLAIVGMFALCSIMRHYSNEMREPLDGLAWEICAI</sequence>
<feature type="transmembrane region" description="Helical" evidence="1">
    <location>
        <begin position="151"/>
        <end position="171"/>
    </location>
</feature>
<dbReference type="PANTHER" id="PTHR16103">
    <property type="entry name" value="TRANSMEMBRANE PROTEIN 140"/>
    <property type="match status" value="1"/>
</dbReference>
<dbReference type="OrthoDB" id="9898473at2759"/>
<dbReference type="Ensembl" id="ENSLLET00000043142.1">
    <property type="protein sequence ID" value="ENSLLEP00000041479.1"/>
    <property type="gene ID" value="ENSLLEG00000026387.1"/>
</dbReference>
<accession>A0A8C5QSK8</accession>
<dbReference type="PROSITE" id="PS51257">
    <property type="entry name" value="PROKAR_LIPOPROTEIN"/>
    <property type="match status" value="1"/>
</dbReference>
<keyword evidence="1" id="KW-1133">Transmembrane helix</keyword>
<keyword evidence="1" id="KW-0472">Membrane</keyword>